<evidence type="ECO:0000313" key="5">
    <source>
        <dbReference type="Proteomes" id="UP000429644"/>
    </source>
</evidence>
<accession>A0A7J9UYH9</accession>
<dbReference type="EMBL" id="WHPD01002913">
    <property type="protein sequence ID" value="MPV89688.1"/>
    <property type="molecule type" value="Genomic_DNA"/>
</dbReference>
<feature type="domain" description="Thioredoxin-like fold" evidence="3">
    <location>
        <begin position="96"/>
        <end position="262"/>
    </location>
</feature>
<organism evidence="4 5">
    <name type="scientific">Georgenia ruanii</name>
    <dbReference type="NCBI Taxonomy" id="348442"/>
    <lineage>
        <taxon>Bacteria</taxon>
        <taxon>Bacillati</taxon>
        <taxon>Actinomycetota</taxon>
        <taxon>Actinomycetes</taxon>
        <taxon>Micrococcales</taxon>
        <taxon>Bogoriellaceae</taxon>
        <taxon>Georgenia</taxon>
    </lineage>
</organism>
<keyword evidence="2" id="KW-0812">Transmembrane</keyword>
<dbReference type="SUPFAM" id="SSF52833">
    <property type="entry name" value="Thioredoxin-like"/>
    <property type="match status" value="1"/>
</dbReference>
<reference evidence="4 5" key="1">
    <citation type="submission" date="2019-10" db="EMBL/GenBank/DDBJ databases">
        <title>Georgenia wutianyii sp. nov. and Georgenia yuyongxinii sp. nov. isolated from plateau pika (Ochotona curzoniae) in the Qinghai-Tibet plateau of China.</title>
        <authorList>
            <person name="Tian Z."/>
        </authorList>
    </citation>
    <scope>NUCLEOTIDE SEQUENCE [LARGE SCALE GENOMIC DNA]</scope>
    <source>
        <strain evidence="4 5">JCM 15130</strain>
    </source>
</reference>
<dbReference type="AlphaFoldDB" id="A0A7J9UYH9"/>
<dbReference type="OrthoDB" id="117402at2"/>
<feature type="non-terminal residue" evidence="4">
    <location>
        <position position="1"/>
    </location>
</feature>
<sequence>MSSNMSKAEKREAAREQARQLREAQARRERRNRNLLITGVIVLIVVVAVAVFAIVRQGSQPAISSVKEIPANTQVKDGGISLGSSLKAGTANEGAPTLDVYLDYTCPYCAQFEKINADSINELVKAGDATVIYHPVAILDRTGNFSGFSGRAAAAAATVADKAPEAFNTFHTALYDLYTTSGATEGVASTEPNEQAIIDTAVKAGVPQDVANTVGAGTFTDWVGATTEQFRKDGFSGTPTVLINGKEFKNWSEPGALADAVKAAK</sequence>
<dbReference type="RefSeq" id="WP_152232438.1">
    <property type="nucleotide sequence ID" value="NZ_BAAAOT010000024.1"/>
</dbReference>
<proteinExistence type="predicted"/>
<dbReference type="Gene3D" id="3.40.30.10">
    <property type="entry name" value="Glutaredoxin"/>
    <property type="match status" value="1"/>
</dbReference>
<keyword evidence="2" id="KW-1133">Transmembrane helix</keyword>
<protein>
    <submittedName>
        <fullName evidence="4">Thioredoxin domain-containing protein</fullName>
    </submittedName>
</protein>
<comment type="caution">
    <text evidence="4">The sequence shown here is derived from an EMBL/GenBank/DDBJ whole genome shotgun (WGS) entry which is preliminary data.</text>
</comment>
<evidence type="ECO:0000256" key="2">
    <source>
        <dbReference type="SAM" id="Phobius"/>
    </source>
</evidence>
<dbReference type="InterPro" id="IPR036249">
    <property type="entry name" value="Thioredoxin-like_sf"/>
</dbReference>
<evidence type="ECO:0000259" key="3">
    <source>
        <dbReference type="Pfam" id="PF13462"/>
    </source>
</evidence>
<feature type="region of interest" description="Disordered" evidence="1">
    <location>
        <begin position="1"/>
        <end position="25"/>
    </location>
</feature>
<evidence type="ECO:0000256" key="1">
    <source>
        <dbReference type="SAM" id="MobiDB-lite"/>
    </source>
</evidence>
<name>A0A7J9UYH9_9MICO</name>
<dbReference type="Pfam" id="PF13462">
    <property type="entry name" value="Thioredoxin_4"/>
    <property type="match status" value="1"/>
</dbReference>
<keyword evidence="2" id="KW-0472">Membrane</keyword>
<gene>
    <name evidence="4" type="ORF">GB882_13510</name>
</gene>
<dbReference type="Proteomes" id="UP000429644">
    <property type="component" value="Unassembled WGS sequence"/>
</dbReference>
<feature type="compositionally biased region" description="Basic and acidic residues" evidence="1">
    <location>
        <begin position="7"/>
        <end position="25"/>
    </location>
</feature>
<dbReference type="InterPro" id="IPR012336">
    <property type="entry name" value="Thioredoxin-like_fold"/>
</dbReference>
<feature type="transmembrane region" description="Helical" evidence="2">
    <location>
        <begin position="35"/>
        <end position="55"/>
    </location>
</feature>
<keyword evidence="5" id="KW-1185">Reference proteome</keyword>
<evidence type="ECO:0000313" key="4">
    <source>
        <dbReference type="EMBL" id="MPV89688.1"/>
    </source>
</evidence>